<proteinExistence type="predicted"/>
<keyword evidence="1" id="KW-1133">Transmembrane helix</keyword>
<feature type="transmembrane region" description="Helical" evidence="1">
    <location>
        <begin position="84"/>
        <end position="102"/>
    </location>
</feature>
<dbReference type="RefSeq" id="WP_107584450.1">
    <property type="nucleotide sequence ID" value="NZ_PZJJ01000008.1"/>
</dbReference>
<organism evidence="2 3">
    <name type="scientific">Alkalicoccus saliphilus</name>
    <dbReference type="NCBI Taxonomy" id="200989"/>
    <lineage>
        <taxon>Bacteria</taxon>
        <taxon>Bacillati</taxon>
        <taxon>Bacillota</taxon>
        <taxon>Bacilli</taxon>
        <taxon>Bacillales</taxon>
        <taxon>Bacillaceae</taxon>
        <taxon>Alkalicoccus</taxon>
    </lineage>
</organism>
<feature type="transmembrane region" description="Helical" evidence="1">
    <location>
        <begin position="9"/>
        <end position="30"/>
    </location>
</feature>
<feature type="transmembrane region" description="Helical" evidence="1">
    <location>
        <begin position="114"/>
        <end position="134"/>
    </location>
</feature>
<dbReference type="AlphaFoldDB" id="A0A2T4U7A3"/>
<keyword evidence="1" id="KW-0812">Transmembrane</keyword>
<dbReference type="EMBL" id="PZJJ01000008">
    <property type="protein sequence ID" value="PTL39289.1"/>
    <property type="molecule type" value="Genomic_DNA"/>
</dbReference>
<gene>
    <name evidence="2" type="ORF">C6Y45_06665</name>
</gene>
<keyword evidence="1" id="KW-0472">Membrane</keyword>
<comment type="caution">
    <text evidence="2">The sequence shown here is derived from an EMBL/GenBank/DDBJ whole genome shotgun (WGS) entry which is preliminary data.</text>
</comment>
<dbReference type="Proteomes" id="UP000240509">
    <property type="component" value="Unassembled WGS sequence"/>
</dbReference>
<name>A0A2T4U7A3_9BACI</name>
<keyword evidence="3" id="KW-1185">Reference proteome</keyword>
<accession>A0A2T4U7A3</accession>
<evidence type="ECO:0000313" key="3">
    <source>
        <dbReference type="Proteomes" id="UP000240509"/>
    </source>
</evidence>
<evidence type="ECO:0000256" key="1">
    <source>
        <dbReference type="SAM" id="Phobius"/>
    </source>
</evidence>
<evidence type="ECO:0000313" key="2">
    <source>
        <dbReference type="EMBL" id="PTL39289.1"/>
    </source>
</evidence>
<protein>
    <submittedName>
        <fullName evidence="2">Uncharacterized protein</fullName>
    </submittedName>
</protein>
<reference evidence="2 3" key="1">
    <citation type="submission" date="2018-03" db="EMBL/GenBank/DDBJ databases">
        <title>Alkalicoccus saliphilus sp. nov., isolated from a mineral pool.</title>
        <authorList>
            <person name="Zhao B."/>
        </authorList>
    </citation>
    <scope>NUCLEOTIDE SEQUENCE [LARGE SCALE GENOMIC DNA]</scope>
    <source>
        <strain evidence="2 3">6AG</strain>
    </source>
</reference>
<sequence>MLIKNKKLYLILAGMWGALSLLLIIFVHMLNIYPGTSSVSEENGEWTVEQGMINSEVITFMSDAQDAEVTVRLAEQRFDQLEQTAGFTSLLLIFTTGLSLYVSRMDIQTSVHKIAVSGTFLLSAAVLTASILRYTEARQAAEVSFNALKNFM</sequence>